<evidence type="ECO:0000313" key="2">
    <source>
        <dbReference type="EMBL" id="NVN50270.1"/>
    </source>
</evidence>
<feature type="compositionally biased region" description="Polar residues" evidence="1">
    <location>
        <begin position="43"/>
        <end position="52"/>
    </location>
</feature>
<protein>
    <submittedName>
        <fullName evidence="2">Uncharacterized protein</fullName>
    </submittedName>
</protein>
<name>A0A850PQ74_9MYCO</name>
<gene>
    <name evidence="2" type="ORF">HLY00_1437</name>
</gene>
<sequence>MQSRDEGRTGGGVEGRVPVTNPLPGVHRPIPISSPARDKLTRLNGTTEEGDG</sequence>
<accession>A0A850PQ74</accession>
<feature type="region of interest" description="Disordered" evidence="1">
    <location>
        <begin position="1"/>
        <end position="52"/>
    </location>
</feature>
<keyword evidence="3" id="KW-1185">Reference proteome</keyword>
<evidence type="ECO:0000313" key="3">
    <source>
        <dbReference type="Proteomes" id="UP000570517"/>
    </source>
</evidence>
<reference evidence="2 3" key="1">
    <citation type="submission" date="2020-05" db="EMBL/GenBank/DDBJ databases">
        <title>Draft genome sequence of Mycobacterium hippocampi DL, isolated from European seabass, Dicentrarchus labrax, reared in fish farms.</title>
        <authorList>
            <person name="Stathopoulou P."/>
            <person name="Asimakis E."/>
            <person name="Tzokas K."/>
            <person name="Batargias C."/>
            <person name="Tsiamis G."/>
        </authorList>
    </citation>
    <scope>NUCLEOTIDE SEQUENCE [LARGE SCALE GENOMIC DNA]</scope>
    <source>
        <strain evidence="2 3">DL</strain>
    </source>
</reference>
<dbReference type="EMBL" id="JABFYL010000023">
    <property type="protein sequence ID" value="NVN50270.1"/>
    <property type="molecule type" value="Genomic_DNA"/>
</dbReference>
<proteinExistence type="predicted"/>
<dbReference type="Proteomes" id="UP000570517">
    <property type="component" value="Unassembled WGS sequence"/>
</dbReference>
<evidence type="ECO:0000256" key="1">
    <source>
        <dbReference type="SAM" id="MobiDB-lite"/>
    </source>
</evidence>
<organism evidence="2 3">
    <name type="scientific">Mycolicibacterium hippocampi</name>
    <dbReference type="NCBI Taxonomy" id="659824"/>
    <lineage>
        <taxon>Bacteria</taxon>
        <taxon>Bacillati</taxon>
        <taxon>Actinomycetota</taxon>
        <taxon>Actinomycetes</taxon>
        <taxon>Mycobacteriales</taxon>
        <taxon>Mycobacteriaceae</taxon>
        <taxon>Mycolicibacterium</taxon>
    </lineage>
</organism>
<comment type="caution">
    <text evidence="2">The sequence shown here is derived from an EMBL/GenBank/DDBJ whole genome shotgun (WGS) entry which is preliminary data.</text>
</comment>
<dbReference type="AlphaFoldDB" id="A0A850PQ74"/>